<dbReference type="InterPro" id="IPR027513">
    <property type="entry name" value="RtcB_euk"/>
</dbReference>
<reference evidence="9 10" key="1">
    <citation type="submission" date="2024-04" db="EMBL/GenBank/DDBJ databases">
        <title>Tritrichomonas musculus Genome.</title>
        <authorList>
            <person name="Alves-Ferreira E."/>
            <person name="Grigg M."/>
            <person name="Lorenzi H."/>
            <person name="Galac M."/>
        </authorList>
    </citation>
    <scope>NUCLEOTIDE SEQUENCE [LARGE SCALE GENOMIC DNA]</scope>
    <source>
        <strain evidence="9 10">EAF2021</strain>
    </source>
</reference>
<accession>A0ABR2IXC0</accession>
<evidence type="ECO:0000256" key="3">
    <source>
        <dbReference type="ARBA" id="ARBA00022723"/>
    </source>
</evidence>
<evidence type="ECO:0000256" key="4">
    <source>
        <dbReference type="ARBA" id="ARBA00022741"/>
    </source>
</evidence>
<feature type="binding site" evidence="8">
    <location>
        <begin position="225"/>
        <end position="229"/>
    </location>
    <ligand>
        <name>GMP</name>
        <dbReference type="ChEBI" id="CHEBI:58115"/>
    </ligand>
</feature>
<protein>
    <recommendedName>
        <fullName evidence="8">RNA-splicing ligase RtcB homolog</fullName>
        <ecNumber evidence="8">6.5.1.8</ecNumber>
    </recommendedName>
    <alternativeName>
        <fullName evidence="8">3'-phosphate/5'-hydroxy nucleic acid ligase</fullName>
    </alternativeName>
</protein>
<comment type="subunit">
    <text evidence="8">Catalytic component of the tRNA-splicing ligase complex.</text>
</comment>
<name>A0ABR2IXC0_9EUKA</name>
<evidence type="ECO:0000256" key="6">
    <source>
        <dbReference type="ARBA" id="ARBA00023211"/>
    </source>
</evidence>
<comment type="similarity">
    <text evidence="8">Belongs to the RtcB family.</text>
</comment>
<keyword evidence="6 8" id="KW-0464">Manganese</keyword>
<keyword evidence="4 8" id="KW-0547">Nucleotide-binding</keyword>
<dbReference type="PANTHER" id="PTHR11118:SF1">
    <property type="entry name" value="RNA-SPLICING LIGASE RTCB HOMOLOG"/>
    <property type="match status" value="1"/>
</dbReference>
<feature type="binding site" evidence="8">
    <location>
        <position position="403"/>
    </location>
    <ligand>
        <name>GMP</name>
        <dbReference type="ChEBI" id="CHEBI:58115"/>
    </ligand>
</feature>
<dbReference type="Gene3D" id="3.90.1860.10">
    <property type="entry name" value="tRNA-splicing ligase RtcB"/>
    <property type="match status" value="1"/>
</dbReference>
<dbReference type="EC" id="6.5.1.8" evidence="8"/>
<evidence type="ECO:0000256" key="1">
    <source>
        <dbReference type="ARBA" id="ARBA00022598"/>
    </source>
</evidence>
<feature type="binding site" evidence="8">
    <location>
        <position position="121"/>
    </location>
    <ligand>
        <name>Mn(2+)</name>
        <dbReference type="ChEBI" id="CHEBI:29035"/>
        <label>2</label>
    </ligand>
</feature>
<proteinExistence type="inferred from homology"/>
<dbReference type="EMBL" id="JAPFFF010000014">
    <property type="protein sequence ID" value="KAK8870229.1"/>
    <property type="molecule type" value="Genomic_DNA"/>
</dbReference>
<keyword evidence="5 8" id="KW-0342">GTP-binding</keyword>
<feature type="binding site" evidence="8">
    <location>
        <position position="498"/>
    </location>
    <ligand>
        <name>GMP</name>
        <dbReference type="ChEBI" id="CHEBI:58115"/>
    </ligand>
</feature>
<keyword evidence="10" id="KW-1185">Reference proteome</keyword>
<feature type="active site" description="GMP-histidine intermediate" evidence="8">
    <location>
        <position position="422"/>
    </location>
</feature>
<comment type="miscellaneous">
    <text evidence="8">Ligation probably proceeds through 3 nucleotidyl transfer steps, with 2',3'-cyclic phosphate termini being hydrolyzed to 3'-P termini in a step that precedes 3'-P activation with GMP. In the first nucleotidyl transfer step, RTCB reacts with GTP to form a covalent RTCB-histidine-GMP intermediate with release of PPi; in the second step, the GMP moiety is transferred to the RNA 3'-P; in the third step, the 5'-OH from the opposite RNA strand attacks the activated 3'-P to form a 3',5'-phosphodiester bond and release GMP.</text>
</comment>
<comment type="cofactor">
    <cofactor evidence="8">
        <name>Mn(2+)</name>
        <dbReference type="ChEBI" id="CHEBI:29035"/>
    </cofactor>
    <text evidence="8">Binds 2 manganese ions per subunit.</text>
</comment>
<feature type="binding site" evidence="8">
    <location>
        <position position="226"/>
    </location>
    <ligand>
        <name>Mn(2+)</name>
        <dbReference type="ChEBI" id="CHEBI:29035"/>
        <label>1</label>
    </ligand>
</feature>
<evidence type="ECO:0000256" key="5">
    <source>
        <dbReference type="ARBA" id="ARBA00023134"/>
    </source>
</evidence>
<evidence type="ECO:0000256" key="8">
    <source>
        <dbReference type="HAMAP-Rule" id="MF_03144"/>
    </source>
</evidence>
<evidence type="ECO:0000256" key="2">
    <source>
        <dbReference type="ARBA" id="ARBA00022694"/>
    </source>
</evidence>
<keyword evidence="3 8" id="KW-0479">Metal-binding</keyword>
<organism evidence="9 10">
    <name type="scientific">Tritrichomonas musculus</name>
    <dbReference type="NCBI Taxonomy" id="1915356"/>
    <lineage>
        <taxon>Eukaryota</taxon>
        <taxon>Metamonada</taxon>
        <taxon>Parabasalia</taxon>
        <taxon>Tritrichomonadida</taxon>
        <taxon>Tritrichomonadidae</taxon>
        <taxon>Tritrichomonas</taxon>
    </lineage>
</organism>
<dbReference type="Pfam" id="PF01139">
    <property type="entry name" value="RtcB"/>
    <property type="match status" value="1"/>
</dbReference>
<sequence length="499" mass="54863">MDRSKLEINPDMIQEISPCVYEIPIGFVPNMKVPGRFFATPEMAEYSFQELREWMENRNKGLPSILQIAFVATLDGIVKGSFGMPDMHSGYGFSIGGVAAFDTSDPQAIISPGGVGYDINCGVRCVTTNLTVDEVAPMKKELVQALYDNIPVGVGGKRKGFIQMEDLEDVLSKGATWALEHGYADEEDISNCEENGKISYADPSLITQRAKERGLDQLGTLGSGNHYVEIQVVDEIFDGEVANIMGIHKDQVVVMIHTGSRGLGYQVADDIMKQMNQQKNDKLYDNQLNSPAFNSELGQQYLHAMGAAANYAWCNRQIITHFARKAFNKVFEGKKEIEMHLIYDVAHNIAKIEKHVIDGVEHELIVHRKGATRAFGPGREEIPEKYRSVGQPVLIGGSLGTASYILAGTEESMELAFGSTCHGAGRLLSRQKALRNLKEDAIKNELETKGIEFKAATKGTMIEEAPEVYKDVEKVVEACQTVGASKKVARLLPIGVIKG</sequence>
<dbReference type="InterPro" id="IPR001233">
    <property type="entry name" value="RtcB"/>
</dbReference>
<comment type="caution">
    <text evidence="9">The sequence shown here is derived from an EMBL/GenBank/DDBJ whole genome shotgun (WGS) entry which is preliminary data.</text>
</comment>
<evidence type="ECO:0000313" key="10">
    <source>
        <dbReference type="Proteomes" id="UP001470230"/>
    </source>
</evidence>
<gene>
    <name evidence="9" type="ORF">M9Y10_008106</name>
</gene>
<comment type="caution">
    <text evidence="8">Lacks conserved residue(s) required for the propagation of feature annotation.</text>
</comment>
<keyword evidence="2 8" id="KW-0819">tRNA processing</keyword>
<feature type="binding site" evidence="8">
    <location>
        <position position="257"/>
    </location>
    <ligand>
        <name>Mn(2+)</name>
        <dbReference type="ChEBI" id="CHEBI:29035"/>
        <label>2</label>
    </ligand>
</feature>
<dbReference type="PANTHER" id="PTHR11118">
    <property type="entry name" value="RNA-SPLICING LIGASE RTCB HOMOLOG"/>
    <property type="match status" value="1"/>
</dbReference>
<feature type="binding site" evidence="8">
    <location>
        <begin position="347"/>
        <end position="348"/>
    </location>
    <ligand>
        <name>GMP</name>
        <dbReference type="ChEBI" id="CHEBI:58115"/>
    </ligand>
</feature>
<dbReference type="HAMAP" id="MF_03144">
    <property type="entry name" value="RtcB_euk"/>
    <property type="match status" value="1"/>
</dbReference>
<feature type="binding site" evidence="8">
    <location>
        <position position="121"/>
    </location>
    <ligand>
        <name>Mn(2+)</name>
        <dbReference type="ChEBI" id="CHEBI:29035"/>
        <label>1</label>
    </ligand>
</feature>
<dbReference type="InterPro" id="IPR036025">
    <property type="entry name" value="RtcB-like_sf"/>
</dbReference>
<comment type="catalytic activity">
    <reaction evidence="7 8">
        <text>a 3'-end 3'-phospho-ribonucleotide-RNA + a 5'-end dephospho-ribonucleoside-RNA + GTP = a ribonucleotidyl-ribonucleotide-RNA + GMP + diphosphate</text>
        <dbReference type="Rhea" id="RHEA:68076"/>
        <dbReference type="Rhea" id="RHEA-COMP:10463"/>
        <dbReference type="Rhea" id="RHEA-COMP:13936"/>
        <dbReference type="Rhea" id="RHEA-COMP:17355"/>
        <dbReference type="ChEBI" id="CHEBI:33019"/>
        <dbReference type="ChEBI" id="CHEBI:37565"/>
        <dbReference type="ChEBI" id="CHEBI:58115"/>
        <dbReference type="ChEBI" id="CHEBI:83062"/>
        <dbReference type="ChEBI" id="CHEBI:138284"/>
        <dbReference type="ChEBI" id="CHEBI:173118"/>
        <dbReference type="EC" id="6.5.1.8"/>
    </reaction>
</comment>
<evidence type="ECO:0000256" key="7">
    <source>
        <dbReference type="ARBA" id="ARBA00047746"/>
    </source>
</evidence>
<feature type="binding site" evidence="8">
    <location>
        <position position="118"/>
    </location>
    <ligand>
        <name>Mn(2+)</name>
        <dbReference type="ChEBI" id="CHEBI:29035"/>
        <label>1</label>
    </ligand>
</feature>
<feature type="binding site" evidence="8">
    <location>
        <begin position="422"/>
        <end position="425"/>
    </location>
    <ligand>
        <name>GMP</name>
        <dbReference type="ChEBI" id="CHEBI:58115"/>
    </ligand>
</feature>
<dbReference type="SUPFAM" id="SSF103365">
    <property type="entry name" value="Hypothetical protein PH1602"/>
    <property type="match status" value="1"/>
</dbReference>
<feature type="binding site" evidence="8">
    <location>
        <position position="347"/>
    </location>
    <ligand>
        <name>Mn(2+)</name>
        <dbReference type="ChEBI" id="CHEBI:29035"/>
        <label>2</label>
    </ligand>
</feature>
<comment type="function">
    <text evidence="8">Catalytic subunit of the tRNA-splicing ligase complex that acts by directly joining spliced tRNA halves to mature-sized tRNAs by incorporating the precursor-derived splice junction phosphate into the mature tRNA as a canonical 3',5'-phosphodiester. May act as an RNA ligase with broad substrate specificity, and may function toward other RNAs.</text>
</comment>
<evidence type="ECO:0000313" key="9">
    <source>
        <dbReference type="EMBL" id="KAK8870229.1"/>
    </source>
</evidence>
<keyword evidence="1 8" id="KW-0436">Ligase</keyword>
<dbReference type="Proteomes" id="UP001470230">
    <property type="component" value="Unassembled WGS sequence"/>
</dbReference>
<comment type="catalytic activity">
    <reaction evidence="8">
        <text>a 3'-end 2',3'-cyclophospho-ribonucleotide-RNA + a 5'-end dephospho-ribonucleoside-RNA + GTP + H2O = a ribonucleotidyl-ribonucleotide-RNA + GMP + diphosphate + H(+)</text>
        <dbReference type="Rhea" id="RHEA:68080"/>
        <dbReference type="Rhea" id="RHEA-COMP:10464"/>
        <dbReference type="Rhea" id="RHEA-COMP:13936"/>
        <dbReference type="Rhea" id="RHEA-COMP:17355"/>
        <dbReference type="ChEBI" id="CHEBI:15377"/>
        <dbReference type="ChEBI" id="CHEBI:15378"/>
        <dbReference type="ChEBI" id="CHEBI:33019"/>
        <dbReference type="ChEBI" id="CHEBI:37565"/>
        <dbReference type="ChEBI" id="CHEBI:58115"/>
        <dbReference type="ChEBI" id="CHEBI:83064"/>
        <dbReference type="ChEBI" id="CHEBI:138284"/>
        <dbReference type="ChEBI" id="CHEBI:173118"/>
        <dbReference type="EC" id="6.5.1.8"/>
    </reaction>
</comment>